<dbReference type="InterPro" id="IPR006278">
    <property type="entry name" value="SoxB"/>
</dbReference>
<dbReference type="EC" id="1.5.3.24" evidence="11"/>
<reference evidence="18 19" key="1">
    <citation type="submission" date="2024-10" db="EMBL/GenBank/DDBJ databases">
        <authorList>
            <person name="Topkara A.R."/>
            <person name="Saygin H."/>
        </authorList>
    </citation>
    <scope>NUCLEOTIDE SEQUENCE [LARGE SCALE GENOMIC DNA]</scope>
    <source>
        <strain evidence="18 19">M3C6</strain>
    </source>
</reference>
<comment type="cofactor">
    <cofactor evidence="1">
        <name>FMN</name>
        <dbReference type="ChEBI" id="CHEBI:58210"/>
    </cofactor>
</comment>
<dbReference type="SUPFAM" id="SSF51905">
    <property type="entry name" value="FAD/NAD(P)-binding domain"/>
    <property type="match status" value="1"/>
</dbReference>
<evidence type="ECO:0000256" key="13">
    <source>
        <dbReference type="ARBA" id="ARBA00044216"/>
    </source>
</evidence>
<comment type="subcellular location">
    <subcellularLocation>
        <location evidence="3">Cytoplasm</location>
    </subcellularLocation>
</comment>
<evidence type="ECO:0000256" key="16">
    <source>
        <dbReference type="ARBA" id="ARBA00048917"/>
    </source>
</evidence>
<evidence type="ECO:0000256" key="3">
    <source>
        <dbReference type="ARBA" id="ARBA00004496"/>
    </source>
</evidence>
<dbReference type="RefSeq" id="WP_393162064.1">
    <property type="nucleotide sequence ID" value="NZ_JBICRM010000002.1"/>
</dbReference>
<dbReference type="Gene3D" id="3.30.9.10">
    <property type="entry name" value="D-Amino Acid Oxidase, subunit A, domain 2"/>
    <property type="match status" value="1"/>
</dbReference>
<comment type="catalytic activity">
    <reaction evidence="15">
        <text>sarcosine + O2 + H2O = formaldehyde + glycine + H2O2</text>
        <dbReference type="Rhea" id="RHEA:13313"/>
        <dbReference type="ChEBI" id="CHEBI:15377"/>
        <dbReference type="ChEBI" id="CHEBI:15379"/>
        <dbReference type="ChEBI" id="CHEBI:16240"/>
        <dbReference type="ChEBI" id="CHEBI:16842"/>
        <dbReference type="ChEBI" id="CHEBI:57305"/>
        <dbReference type="ChEBI" id="CHEBI:57433"/>
    </reaction>
</comment>
<dbReference type="EMBL" id="JBICRM010000002">
    <property type="protein sequence ID" value="MFG1702379.1"/>
    <property type="molecule type" value="Genomic_DNA"/>
</dbReference>
<proteinExistence type="inferred from homology"/>
<evidence type="ECO:0000259" key="17">
    <source>
        <dbReference type="PROSITE" id="PS50206"/>
    </source>
</evidence>
<dbReference type="InterPro" id="IPR001763">
    <property type="entry name" value="Rhodanese-like_dom"/>
</dbReference>
<comment type="catalytic activity">
    <reaction evidence="16">
        <text>sarcosine + (6S)-5,6,7,8-tetrahydrofolate + O2 = (6R)-5,10-methylene-5,6,7,8-tetrahydrofolate + glycine + H2O2</text>
        <dbReference type="Rhea" id="RHEA:70455"/>
        <dbReference type="ChEBI" id="CHEBI:15379"/>
        <dbReference type="ChEBI" id="CHEBI:15636"/>
        <dbReference type="ChEBI" id="CHEBI:16240"/>
        <dbReference type="ChEBI" id="CHEBI:57305"/>
        <dbReference type="ChEBI" id="CHEBI:57433"/>
        <dbReference type="ChEBI" id="CHEBI:57453"/>
        <dbReference type="EC" id="1.5.3.24"/>
    </reaction>
</comment>
<evidence type="ECO:0000256" key="8">
    <source>
        <dbReference type="ARBA" id="ARBA00022827"/>
    </source>
</evidence>
<keyword evidence="7" id="KW-0547">Nucleotide-binding</keyword>
<evidence type="ECO:0000256" key="1">
    <source>
        <dbReference type="ARBA" id="ARBA00001917"/>
    </source>
</evidence>
<evidence type="ECO:0000256" key="15">
    <source>
        <dbReference type="ARBA" id="ARBA00047316"/>
    </source>
</evidence>
<feature type="domain" description="Rhodanese" evidence="17">
    <location>
        <begin position="15"/>
        <end position="59"/>
    </location>
</feature>
<keyword evidence="19" id="KW-1185">Reference proteome</keyword>
<dbReference type="PROSITE" id="PS50206">
    <property type="entry name" value="RHODANESE_3"/>
    <property type="match status" value="1"/>
</dbReference>
<evidence type="ECO:0000256" key="14">
    <source>
        <dbReference type="ARBA" id="ARBA00044295"/>
    </source>
</evidence>
<evidence type="ECO:0000256" key="12">
    <source>
        <dbReference type="ARBA" id="ARBA00044150"/>
    </source>
</evidence>
<evidence type="ECO:0000256" key="6">
    <source>
        <dbReference type="ARBA" id="ARBA00022643"/>
    </source>
</evidence>
<name>A0ABW7A4Y6_9ACTN</name>
<dbReference type="SUPFAM" id="SSF54373">
    <property type="entry name" value="FAD-linked reductases, C-terminal domain"/>
    <property type="match status" value="1"/>
</dbReference>
<evidence type="ECO:0000256" key="9">
    <source>
        <dbReference type="ARBA" id="ARBA00023002"/>
    </source>
</evidence>
<gene>
    <name evidence="18" type="ORF">ACFLIM_04220</name>
</gene>
<evidence type="ECO:0000313" key="19">
    <source>
        <dbReference type="Proteomes" id="UP001603978"/>
    </source>
</evidence>
<dbReference type="Proteomes" id="UP001603978">
    <property type="component" value="Unassembled WGS sequence"/>
</dbReference>
<comment type="cofactor">
    <cofactor evidence="2">
        <name>FAD</name>
        <dbReference type="ChEBI" id="CHEBI:57692"/>
    </cofactor>
</comment>
<accession>A0ABW7A4Y6</accession>
<evidence type="ECO:0000313" key="18">
    <source>
        <dbReference type="EMBL" id="MFG1702379.1"/>
    </source>
</evidence>
<evidence type="ECO:0000256" key="5">
    <source>
        <dbReference type="ARBA" id="ARBA00022630"/>
    </source>
</evidence>
<comment type="similarity">
    <text evidence="10">Belongs to the SoxB family.</text>
</comment>
<dbReference type="NCBIfam" id="TIGR01373">
    <property type="entry name" value="soxB"/>
    <property type="match status" value="1"/>
</dbReference>
<evidence type="ECO:0000256" key="11">
    <source>
        <dbReference type="ARBA" id="ARBA00044044"/>
    </source>
</evidence>
<evidence type="ECO:0000256" key="10">
    <source>
        <dbReference type="ARBA" id="ARBA00043973"/>
    </source>
</evidence>
<keyword evidence="5" id="KW-0285">Flavoprotein</keyword>
<dbReference type="Gene3D" id="3.50.50.60">
    <property type="entry name" value="FAD/NAD(P)-binding domain"/>
    <property type="match status" value="1"/>
</dbReference>
<organism evidence="18 19">
    <name type="scientific">Nonomuraea marmarensis</name>
    <dbReference type="NCBI Taxonomy" id="3351344"/>
    <lineage>
        <taxon>Bacteria</taxon>
        <taxon>Bacillati</taxon>
        <taxon>Actinomycetota</taxon>
        <taxon>Actinomycetes</taxon>
        <taxon>Streptosporangiales</taxon>
        <taxon>Streptosporangiaceae</taxon>
        <taxon>Nonomuraea</taxon>
    </lineage>
</organism>
<evidence type="ECO:0000256" key="4">
    <source>
        <dbReference type="ARBA" id="ARBA00022490"/>
    </source>
</evidence>
<dbReference type="InterPro" id="IPR036188">
    <property type="entry name" value="FAD/NAD-bd_sf"/>
</dbReference>
<comment type="caution">
    <text evidence="18">The sequence shown here is derived from an EMBL/GenBank/DDBJ whole genome shotgun (WGS) entry which is preliminary data.</text>
</comment>
<evidence type="ECO:0000256" key="7">
    <source>
        <dbReference type="ARBA" id="ARBA00022741"/>
    </source>
</evidence>
<dbReference type="Pfam" id="PF01266">
    <property type="entry name" value="DAO"/>
    <property type="match status" value="1"/>
</dbReference>
<keyword evidence="8" id="KW-0274">FAD</keyword>
<keyword evidence="6" id="KW-0288">FMN</keyword>
<dbReference type="InterPro" id="IPR006076">
    <property type="entry name" value="FAD-dep_OxRdtase"/>
</dbReference>
<evidence type="ECO:0000256" key="2">
    <source>
        <dbReference type="ARBA" id="ARBA00001974"/>
    </source>
</evidence>
<sequence length="396" mass="42598">MILWRNPDPKPAYDVVIVGGGGHGLATAYYLARNHGLTNVAVLERGWLAGGNMARNTTIIRSNYLWDESAAIYEHSLKLWEGLSAELDYDLQFSQRGVLNLAHSLGDVREGRRRVNANRLNGVDAEWLDADEVKKFCPIINVSDRARYPVMGATLQRRGGIAKHDHVAWALARKADAYGIDLIQGCEVTGFEITKNRVMAVQTSRGRIAAGKVALAAAGHTSVLAAQAGIRLPLQSHPLQALVSELLEPVLDCVVMSNAVHVYVSQAHKGELVMGAGIDAYNSYGQRGGVHVIEAQMAAALELFPIFSRVRVLRTWAGIVDVSPDASPIVGPTPVDGLYINAGWGTGGFKATPGAGWVYADTLAHERPHPLAEPFALDRFSTGALIDEHGAAAVAH</sequence>
<dbReference type="PANTHER" id="PTHR13847:SF287">
    <property type="entry name" value="FAD-DEPENDENT OXIDOREDUCTASE DOMAIN-CONTAINING PROTEIN 1"/>
    <property type="match status" value="1"/>
</dbReference>
<keyword evidence="9" id="KW-0560">Oxidoreductase</keyword>
<dbReference type="PANTHER" id="PTHR13847">
    <property type="entry name" value="SARCOSINE DEHYDROGENASE-RELATED"/>
    <property type="match status" value="1"/>
</dbReference>
<protein>
    <recommendedName>
        <fullName evidence="12">Sarcosine oxidase subunit beta</fullName>
        <ecNumber evidence="11">1.5.3.24</ecNumber>
    </recommendedName>
    <alternativeName>
        <fullName evidence="13">Sarcosine oxidase (5,10-methylenetetrahydrofolate-forming) subunit beta</fullName>
    </alternativeName>
    <alternativeName>
        <fullName evidence="14">Tetrameric sarcosine oxidase subunit beta</fullName>
    </alternativeName>
</protein>
<keyword evidence="4" id="KW-0963">Cytoplasm</keyword>